<dbReference type="RefSeq" id="WP_207692451.1">
    <property type="nucleotide sequence ID" value="NZ_CP061799.1"/>
</dbReference>
<evidence type="ECO:0000313" key="1">
    <source>
        <dbReference type="EMBL" id="QTA80889.1"/>
    </source>
</evidence>
<organism evidence="1 2">
    <name type="scientific">Desulfonema limicola</name>
    <dbReference type="NCBI Taxonomy" id="45656"/>
    <lineage>
        <taxon>Bacteria</taxon>
        <taxon>Pseudomonadati</taxon>
        <taxon>Thermodesulfobacteriota</taxon>
        <taxon>Desulfobacteria</taxon>
        <taxon>Desulfobacterales</taxon>
        <taxon>Desulfococcaceae</taxon>
        <taxon>Desulfonema</taxon>
    </lineage>
</organism>
<keyword evidence="2" id="KW-1185">Reference proteome</keyword>
<dbReference type="Proteomes" id="UP000663720">
    <property type="component" value="Chromosome"/>
</dbReference>
<proteinExistence type="predicted"/>
<sequence>MKFIKLLIILLAVMTLNGCVLTKLITVPMRIGGAVISIIPVAGNTAHDAIDKAADQVDDINI</sequence>
<evidence type="ECO:0000313" key="2">
    <source>
        <dbReference type="Proteomes" id="UP000663720"/>
    </source>
</evidence>
<reference evidence="1" key="1">
    <citation type="journal article" date="2021" name="Microb. Physiol.">
        <title>Proteogenomic Insights into the Physiology of Marine, Sulfate-Reducing, Filamentous Desulfonema limicola and Desulfonema magnum.</title>
        <authorList>
            <person name="Schnaars V."/>
            <person name="Wohlbrand L."/>
            <person name="Scheve S."/>
            <person name="Hinrichs C."/>
            <person name="Reinhardt R."/>
            <person name="Rabus R."/>
        </authorList>
    </citation>
    <scope>NUCLEOTIDE SEQUENCE</scope>
    <source>
        <strain evidence="1">5ac10</strain>
    </source>
</reference>
<protein>
    <submittedName>
        <fullName evidence="1">Uncharacterized protein</fullName>
    </submittedName>
</protein>
<dbReference type="InterPro" id="IPR046613">
    <property type="entry name" value="DUF6726"/>
</dbReference>
<name>A0A975B8V1_9BACT</name>
<dbReference type="EMBL" id="CP061799">
    <property type="protein sequence ID" value="QTA80889.1"/>
    <property type="molecule type" value="Genomic_DNA"/>
</dbReference>
<accession>A0A975B8V1</accession>
<dbReference type="KEGG" id="dli:dnl_32040"/>
<dbReference type="AlphaFoldDB" id="A0A975B8V1"/>
<gene>
    <name evidence="1" type="ORF">dnl_32040</name>
</gene>
<dbReference type="Pfam" id="PF20487">
    <property type="entry name" value="DUF6726"/>
    <property type="match status" value="1"/>
</dbReference>